<protein>
    <submittedName>
        <fullName evidence="2">Uncharacterized protein</fullName>
    </submittedName>
</protein>
<dbReference type="OrthoDB" id="7391871at2"/>
<feature type="transmembrane region" description="Helical" evidence="1">
    <location>
        <begin position="29"/>
        <end position="47"/>
    </location>
</feature>
<evidence type="ECO:0000256" key="1">
    <source>
        <dbReference type="SAM" id="Phobius"/>
    </source>
</evidence>
<evidence type="ECO:0000313" key="2">
    <source>
        <dbReference type="EMBL" id="RRQ51209.1"/>
    </source>
</evidence>
<gene>
    <name evidence="2" type="ORF">D7D48_09560</name>
</gene>
<dbReference type="EMBL" id="RWJI01000002">
    <property type="protein sequence ID" value="RRQ51209.1"/>
    <property type="molecule type" value="Genomic_DNA"/>
</dbReference>
<evidence type="ECO:0000313" key="3">
    <source>
        <dbReference type="Proteomes" id="UP000268553"/>
    </source>
</evidence>
<dbReference type="Proteomes" id="UP000268553">
    <property type="component" value="Unassembled WGS sequence"/>
</dbReference>
<reference evidence="2 3" key="1">
    <citation type="submission" date="2018-12" db="EMBL/GenBank/DDBJ databases">
        <authorList>
            <person name="Kim S.-J."/>
            <person name="Jung G.-Y."/>
        </authorList>
    </citation>
    <scope>NUCLEOTIDE SEQUENCE [LARGE SCALE GENOMIC DNA]</scope>
    <source>
        <strain evidence="2 3">03SU3-P</strain>
    </source>
</reference>
<accession>A0A426RQC7</accession>
<dbReference type="RefSeq" id="WP_125231184.1">
    <property type="nucleotide sequence ID" value="NZ_RWJI01000002.1"/>
</dbReference>
<organism evidence="2 3">
    <name type="scientific">Sphingorhabdus wooponensis</name>
    <dbReference type="NCBI Taxonomy" id="940136"/>
    <lineage>
        <taxon>Bacteria</taxon>
        <taxon>Pseudomonadati</taxon>
        <taxon>Pseudomonadota</taxon>
        <taxon>Alphaproteobacteria</taxon>
        <taxon>Sphingomonadales</taxon>
        <taxon>Sphingomonadaceae</taxon>
        <taxon>Sphingorhabdus</taxon>
    </lineage>
</organism>
<dbReference type="AlphaFoldDB" id="A0A426RQC7"/>
<comment type="caution">
    <text evidence="2">The sequence shown here is derived from an EMBL/GenBank/DDBJ whole genome shotgun (WGS) entry which is preliminary data.</text>
</comment>
<keyword evidence="1" id="KW-0472">Membrane</keyword>
<proteinExistence type="predicted"/>
<name>A0A426RQC7_9SPHN</name>
<keyword evidence="1" id="KW-1133">Transmembrane helix</keyword>
<sequence>MAFFKDVSFRNAGSDLVGFLRTPGRHSPWLFLAACVPTAIIMYTFYLDSITKATPPPREIIYIESWPATRSLEETKAAIAERQKLKDEMRAREKEAYKAFGRAVGMDVDKIEREAQSAQAANKTVAAPASAGAGQ</sequence>
<keyword evidence="1" id="KW-0812">Transmembrane</keyword>
<keyword evidence="3" id="KW-1185">Reference proteome</keyword>